<gene>
    <name evidence="8" type="ORF">CT0861_07140</name>
</gene>
<evidence type="ECO:0000256" key="6">
    <source>
        <dbReference type="ARBA" id="ARBA00023242"/>
    </source>
</evidence>
<evidence type="ECO:0000313" key="9">
    <source>
        <dbReference type="Proteomes" id="UP000076552"/>
    </source>
</evidence>
<evidence type="ECO:0000256" key="3">
    <source>
        <dbReference type="ARBA" id="ARBA00023015"/>
    </source>
</evidence>
<dbReference type="GO" id="GO:0003677">
    <property type="term" value="F:DNA binding"/>
    <property type="evidence" value="ECO:0007669"/>
    <property type="project" value="UniProtKB-KW"/>
</dbReference>
<keyword evidence="9" id="KW-1185">Reference proteome</keyword>
<dbReference type="Proteomes" id="UP000076552">
    <property type="component" value="Unassembled WGS sequence"/>
</dbReference>
<dbReference type="AlphaFoldDB" id="A0A161YDK7"/>
<sequence length="449" mass="50485">PFVNDLRIRRIKCDEKRPFCSRCVFTGRKCDGYISPPADTYSWAQLLRSHPPQKMIPLSCSNRNGAATADRAMHFYHRIAAPALAGSLNKTFWITIVMQVSDEEPVAGHAVLALSSLYESFSKGVHEATPFAVWHYNEAIKILRTTKDRALVLFACVLFICIELLRRNPQAAIAHCRHGINILNEIPTESDFLHNHVVPTMRQFSLVPYYYGVDPKTFPTIDRPVPSANPQLTSIADAHARQIPLQTRALKNRHPYNDNDKALLHLLEIRHITSKIQLSLSHSESESDYDAYLDGFRTVVELTARAAAVPVDPGSSSTRTGFTDDSAIEVGFSPLLFTAVTKCRSLSVRIAALKLMEQLARPRDNVWAKQILPAVARRIIESEHRISLGDVETGDWVDDGELPPDERRVVNVDFGSAGRREPGSLRHVRFFLRDSDSGNLIARDEWFKV</sequence>
<accession>A0A161YDK7</accession>
<comment type="caution">
    <text evidence="8">The sequence shown here is derived from an EMBL/GenBank/DDBJ whole genome shotgun (WGS) entry which is preliminary data.</text>
</comment>
<dbReference type="PANTHER" id="PTHR36206:SF12">
    <property type="entry name" value="ASPERCRYPTIN BIOSYNTHESIS CLUSTER-SPECIFIC TRANSCRIPTION REGULATOR ATNN-RELATED"/>
    <property type="match status" value="1"/>
</dbReference>
<dbReference type="GO" id="GO:0008270">
    <property type="term" value="F:zinc ion binding"/>
    <property type="evidence" value="ECO:0007669"/>
    <property type="project" value="InterPro"/>
</dbReference>
<reference evidence="8 9" key="1">
    <citation type="submission" date="2015-06" db="EMBL/GenBank/DDBJ databases">
        <title>Survival trade-offs in plant roots during colonization by closely related pathogenic and mutualistic fungi.</title>
        <authorList>
            <person name="Hacquard S."/>
            <person name="Kracher B."/>
            <person name="Hiruma K."/>
            <person name="Weinman A."/>
            <person name="Muench P."/>
            <person name="Garrido Oter R."/>
            <person name="Ver Loren van Themaat E."/>
            <person name="Dallerey J.-F."/>
            <person name="Damm U."/>
            <person name="Henrissat B."/>
            <person name="Lespinet O."/>
            <person name="Thon M."/>
            <person name="Kemen E."/>
            <person name="McHardy A.C."/>
            <person name="Schulze-Lefert P."/>
            <person name="O'Connell R.J."/>
        </authorList>
    </citation>
    <scope>NUCLEOTIDE SEQUENCE [LARGE SCALE GENOMIC DNA]</scope>
    <source>
        <strain evidence="8 9">0861</strain>
    </source>
</reference>
<proteinExistence type="predicted"/>
<keyword evidence="6" id="KW-0539">Nucleus</keyword>
<keyword evidence="2" id="KW-0862">Zinc</keyword>
<evidence type="ECO:0000256" key="5">
    <source>
        <dbReference type="ARBA" id="ARBA00023163"/>
    </source>
</evidence>
<dbReference type="CDD" id="cd00067">
    <property type="entry name" value="GAL4"/>
    <property type="match status" value="1"/>
</dbReference>
<evidence type="ECO:0000259" key="7">
    <source>
        <dbReference type="Pfam" id="PF00172"/>
    </source>
</evidence>
<evidence type="ECO:0000256" key="4">
    <source>
        <dbReference type="ARBA" id="ARBA00023125"/>
    </source>
</evidence>
<keyword evidence="1" id="KW-0479">Metal-binding</keyword>
<feature type="non-terminal residue" evidence="8">
    <location>
        <position position="449"/>
    </location>
</feature>
<keyword evidence="3" id="KW-0805">Transcription regulation</keyword>
<dbReference type="PANTHER" id="PTHR36206">
    <property type="entry name" value="ASPERCRYPTIN BIOSYNTHESIS CLUSTER-SPECIFIC TRANSCRIPTION REGULATOR ATNN-RELATED"/>
    <property type="match status" value="1"/>
</dbReference>
<evidence type="ECO:0000256" key="2">
    <source>
        <dbReference type="ARBA" id="ARBA00022833"/>
    </source>
</evidence>
<feature type="domain" description="Zn(2)-C6 fungal-type" evidence="7">
    <location>
        <begin position="7"/>
        <end position="33"/>
    </location>
</feature>
<dbReference type="Gene3D" id="4.10.240.10">
    <property type="entry name" value="Zn(2)-C6 fungal-type DNA-binding domain"/>
    <property type="match status" value="1"/>
</dbReference>
<organism evidence="8 9">
    <name type="scientific">Colletotrichum tofieldiae</name>
    <dbReference type="NCBI Taxonomy" id="708197"/>
    <lineage>
        <taxon>Eukaryota</taxon>
        <taxon>Fungi</taxon>
        <taxon>Dikarya</taxon>
        <taxon>Ascomycota</taxon>
        <taxon>Pezizomycotina</taxon>
        <taxon>Sordariomycetes</taxon>
        <taxon>Hypocreomycetidae</taxon>
        <taxon>Glomerellales</taxon>
        <taxon>Glomerellaceae</taxon>
        <taxon>Colletotrichum</taxon>
        <taxon>Colletotrichum spaethianum species complex</taxon>
    </lineage>
</organism>
<keyword evidence="4" id="KW-0238">DNA-binding</keyword>
<dbReference type="InterPro" id="IPR052360">
    <property type="entry name" value="Transcr_Regulatory_Proteins"/>
</dbReference>
<protein>
    <submittedName>
        <fullName evidence="8">C6 zinc finger protein</fullName>
    </submittedName>
</protein>
<feature type="non-terminal residue" evidence="8">
    <location>
        <position position="1"/>
    </location>
</feature>
<dbReference type="STRING" id="708197.A0A161YDK7"/>
<dbReference type="EMBL" id="LFIV01000089">
    <property type="protein sequence ID" value="KZL70457.1"/>
    <property type="molecule type" value="Genomic_DNA"/>
</dbReference>
<evidence type="ECO:0000313" key="8">
    <source>
        <dbReference type="EMBL" id="KZL70457.1"/>
    </source>
</evidence>
<dbReference type="GO" id="GO:0000981">
    <property type="term" value="F:DNA-binding transcription factor activity, RNA polymerase II-specific"/>
    <property type="evidence" value="ECO:0007669"/>
    <property type="project" value="InterPro"/>
</dbReference>
<keyword evidence="5" id="KW-0804">Transcription</keyword>
<dbReference type="Pfam" id="PF00172">
    <property type="entry name" value="Zn_clus"/>
    <property type="match status" value="1"/>
</dbReference>
<dbReference type="SUPFAM" id="SSF57701">
    <property type="entry name" value="Zn2/Cys6 DNA-binding domain"/>
    <property type="match status" value="1"/>
</dbReference>
<name>A0A161YDK7_9PEZI</name>
<evidence type="ECO:0000256" key="1">
    <source>
        <dbReference type="ARBA" id="ARBA00022723"/>
    </source>
</evidence>
<dbReference type="InterPro" id="IPR036864">
    <property type="entry name" value="Zn2-C6_fun-type_DNA-bd_sf"/>
</dbReference>
<dbReference type="InterPro" id="IPR001138">
    <property type="entry name" value="Zn2Cys6_DnaBD"/>
</dbReference>